<dbReference type="InterPro" id="IPR038063">
    <property type="entry name" value="Transpep_catalytic_dom"/>
</dbReference>
<evidence type="ECO:0000256" key="1">
    <source>
        <dbReference type="ARBA" id="ARBA00004752"/>
    </source>
</evidence>
<proteinExistence type="predicted"/>
<evidence type="ECO:0000256" key="8">
    <source>
        <dbReference type="SAM" id="MobiDB-lite"/>
    </source>
</evidence>
<evidence type="ECO:0000256" key="3">
    <source>
        <dbReference type="ARBA" id="ARBA00022960"/>
    </source>
</evidence>
<dbReference type="Proteomes" id="UP001597063">
    <property type="component" value="Unassembled WGS sequence"/>
</dbReference>
<evidence type="ECO:0000259" key="9">
    <source>
        <dbReference type="PROSITE" id="PS52029"/>
    </source>
</evidence>
<dbReference type="PROSITE" id="PS52029">
    <property type="entry name" value="LD_TPASE"/>
    <property type="match status" value="1"/>
</dbReference>
<sequence length="453" mass="48063">MVRKFGGRTTGRRWPLTAAGTATVLAAAACTPGAGGTGPGRRAEAGVSRGAAPRERPAIVIAPAEGGRDVRPDRRVLVTAERGMLSRVTVRADGPSSGAADAAAGGTASGAPVRAKPVATEAGARAGTAPAAGRMAADRRSWRTRWTLQPGTAYTVTATGTDGGKRTAAAARFTTLRPSATFRISDVTPQPGETVGVGMPMIVTFDRPIGRRAAVERSLELRTVRRVTGAWRWTTPQQVVFRPRRYWPARERVTLIAHTAGVRSAPGVYGASGTVAGFRVGPARLSTVDARRHRMTVRVDGRTVRSVGISAGKGGRRAYTTTSGVHLTMGKGDPVVMSSAWMGVTDKKDPRYYKMKVRHAVQISSSGEYVHSAPWSVKSQGRENVSHGCVNAPPDFASWFYAGSLRGDVVTVTGTDRALEWTNGWGYWQLPWSSWLAGSALRRPVVTVPATAR</sequence>
<evidence type="ECO:0000313" key="10">
    <source>
        <dbReference type="EMBL" id="MFD0688933.1"/>
    </source>
</evidence>
<dbReference type="Pfam" id="PF03734">
    <property type="entry name" value="YkuD"/>
    <property type="match status" value="1"/>
</dbReference>
<organism evidence="10 11">
    <name type="scientific">Actinomadura fibrosa</name>
    <dbReference type="NCBI Taxonomy" id="111802"/>
    <lineage>
        <taxon>Bacteria</taxon>
        <taxon>Bacillati</taxon>
        <taxon>Actinomycetota</taxon>
        <taxon>Actinomycetes</taxon>
        <taxon>Streptosporangiales</taxon>
        <taxon>Thermomonosporaceae</taxon>
        <taxon>Actinomadura</taxon>
    </lineage>
</organism>
<dbReference type="RefSeq" id="WP_378324387.1">
    <property type="nucleotide sequence ID" value="NZ_JBHTGP010000015.1"/>
</dbReference>
<evidence type="ECO:0000256" key="6">
    <source>
        <dbReference type="ARBA" id="ARBA00023316"/>
    </source>
</evidence>
<dbReference type="Gene3D" id="2.60.40.3780">
    <property type="match status" value="1"/>
</dbReference>
<dbReference type="Pfam" id="PF17964">
    <property type="entry name" value="Big_10"/>
    <property type="match status" value="1"/>
</dbReference>
<keyword evidence="3 7" id="KW-0133">Cell shape</keyword>
<evidence type="ECO:0000256" key="2">
    <source>
        <dbReference type="ARBA" id="ARBA00022679"/>
    </source>
</evidence>
<dbReference type="PANTHER" id="PTHR30582:SF2">
    <property type="entry name" value="L,D-TRANSPEPTIDASE YCIB-RELATED"/>
    <property type="match status" value="1"/>
</dbReference>
<dbReference type="Gene3D" id="2.40.440.10">
    <property type="entry name" value="L,D-transpeptidase catalytic domain-like"/>
    <property type="match status" value="1"/>
</dbReference>
<keyword evidence="6 7" id="KW-0961">Cell wall biogenesis/degradation</keyword>
<comment type="caution">
    <text evidence="10">The sequence shown here is derived from an EMBL/GenBank/DDBJ whole genome shotgun (WGS) entry which is preliminary data.</text>
</comment>
<evidence type="ECO:0000256" key="7">
    <source>
        <dbReference type="PROSITE-ProRule" id="PRU01373"/>
    </source>
</evidence>
<dbReference type="Gene3D" id="2.60.40.3710">
    <property type="match status" value="1"/>
</dbReference>
<dbReference type="CDD" id="cd16913">
    <property type="entry name" value="YkuD_like"/>
    <property type="match status" value="1"/>
</dbReference>
<keyword evidence="2" id="KW-0808">Transferase</keyword>
<feature type="compositionally biased region" description="Low complexity" evidence="8">
    <location>
        <begin position="119"/>
        <end position="135"/>
    </location>
</feature>
<feature type="domain" description="L,D-TPase catalytic" evidence="9">
    <location>
        <begin position="284"/>
        <end position="413"/>
    </location>
</feature>
<dbReference type="InterPro" id="IPR041280">
    <property type="entry name" value="Big_10"/>
</dbReference>
<evidence type="ECO:0000256" key="4">
    <source>
        <dbReference type="ARBA" id="ARBA00022984"/>
    </source>
</evidence>
<evidence type="ECO:0000256" key="5">
    <source>
        <dbReference type="ARBA" id="ARBA00023315"/>
    </source>
</evidence>
<dbReference type="SUPFAM" id="SSF141523">
    <property type="entry name" value="L,D-transpeptidase catalytic domain-like"/>
    <property type="match status" value="1"/>
</dbReference>
<keyword evidence="4 7" id="KW-0573">Peptidoglycan synthesis</keyword>
<protein>
    <submittedName>
        <fullName evidence="10">Ig-like domain-containing protein</fullName>
    </submittedName>
</protein>
<dbReference type="InterPro" id="IPR005490">
    <property type="entry name" value="LD_TPept_cat_dom"/>
</dbReference>
<feature type="active site" description="Proton donor/acceptor" evidence="7">
    <location>
        <position position="371"/>
    </location>
</feature>
<keyword evidence="11" id="KW-1185">Reference proteome</keyword>
<feature type="compositionally biased region" description="Low complexity" evidence="8">
    <location>
        <begin position="92"/>
        <end position="112"/>
    </location>
</feature>
<reference evidence="11" key="1">
    <citation type="journal article" date="2019" name="Int. J. Syst. Evol. Microbiol.">
        <title>The Global Catalogue of Microorganisms (GCM) 10K type strain sequencing project: providing services to taxonomists for standard genome sequencing and annotation.</title>
        <authorList>
            <consortium name="The Broad Institute Genomics Platform"/>
            <consortium name="The Broad Institute Genome Sequencing Center for Infectious Disease"/>
            <person name="Wu L."/>
            <person name="Ma J."/>
        </authorList>
    </citation>
    <scope>NUCLEOTIDE SEQUENCE [LARGE SCALE GENOMIC DNA]</scope>
    <source>
        <strain evidence="11">JCM 9371</strain>
    </source>
</reference>
<dbReference type="PROSITE" id="PS51257">
    <property type="entry name" value="PROKAR_LIPOPROTEIN"/>
    <property type="match status" value="1"/>
</dbReference>
<feature type="region of interest" description="Disordered" evidence="8">
    <location>
        <begin position="32"/>
        <end position="56"/>
    </location>
</feature>
<dbReference type="InterPro" id="IPR050979">
    <property type="entry name" value="LD-transpeptidase"/>
</dbReference>
<name>A0ABW2XTY0_9ACTN</name>
<dbReference type="PANTHER" id="PTHR30582">
    <property type="entry name" value="L,D-TRANSPEPTIDASE"/>
    <property type="match status" value="1"/>
</dbReference>
<keyword evidence="5" id="KW-0012">Acyltransferase</keyword>
<evidence type="ECO:0000313" key="11">
    <source>
        <dbReference type="Proteomes" id="UP001597063"/>
    </source>
</evidence>
<comment type="pathway">
    <text evidence="1 7">Cell wall biogenesis; peptidoglycan biosynthesis.</text>
</comment>
<dbReference type="EMBL" id="JBHTGP010000015">
    <property type="protein sequence ID" value="MFD0688933.1"/>
    <property type="molecule type" value="Genomic_DNA"/>
</dbReference>
<accession>A0ABW2XTY0</accession>
<feature type="region of interest" description="Disordered" evidence="8">
    <location>
        <begin position="89"/>
        <end position="141"/>
    </location>
</feature>
<gene>
    <name evidence="10" type="ORF">ACFQZM_30890</name>
</gene>
<feature type="active site" description="Nucleophile" evidence="7">
    <location>
        <position position="389"/>
    </location>
</feature>